<evidence type="ECO:0000313" key="25">
    <source>
        <dbReference type="RefSeq" id="XP_031404172.1"/>
    </source>
</evidence>
<evidence type="ECO:0000313" key="20">
    <source>
        <dbReference type="RefSeq" id="XP_031404166.1"/>
    </source>
</evidence>
<dbReference type="SMART" id="SM00508">
    <property type="entry name" value="PostSET"/>
    <property type="match status" value="1"/>
</dbReference>
<feature type="domain" description="Post-SET" evidence="17">
    <location>
        <begin position="1262"/>
        <end position="1278"/>
    </location>
</feature>
<dbReference type="InterPro" id="IPR046341">
    <property type="entry name" value="SET_dom_sf"/>
</dbReference>
<dbReference type="RefSeq" id="XP_031404175.1">
    <property type="nucleotide sequence ID" value="XM_031548315.1"/>
</dbReference>
<dbReference type="AlphaFoldDB" id="A0A6P8E2K4"/>
<organism evidence="18 21">
    <name type="scientific">Punica granatum</name>
    <name type="common">Pomegranate</name>
    <dbReference type="NCBI Taxonomy" id="22663"/>
    <lineage>
        <taxon>Eukaryota</taxon>
        <taxon>Viridiplantae</taxon>
        <taxon>Streptophyta</taxon>
        <taxon>Embryophyta</taxon>
        <taxon>Tracheophyta</taxon>
        <taxon>Spermatophyta</taxon>
        <taxon>Magnoliopsida</taxon>
        <taxon>eudicotyledons</taxon>
        <taxon>Gunneridae</taxon>
        <taxon>Pentapetalae</taxon>
        <taxon>rosids</taxon>
        <taxon>malvids</taxon>
        <taxon>Myrtales</taxon>
        <taxon>Lythraceae</taxon>
        <taxon>Punica</taxon>
    </lineage>
</organism>
<evidence type="ECO:0000256" key="10">
    <source>
        <dbReference type="ARBA" id="ARBA00023242"/>
    </source>
</evidence>
<dbReference type="GO" id="GO:0048188">
    <property type="term" value="C:Set1C/COMPASS complex"/>
    <property type="evidence" value="ECO:0007669"/>
    <property type="project" value="InterPro"/>
</dbReference>
<keyword evidence="6" id="KW-0156">Chromatin regulator</keyword>
<evidence type="ECO:0000256" key="3">
    <source>
        <dbReference type="ARBA" id="ARBA00022603"/>
    </source>
</evidence>
<evidence type="ECO:0000313" key="22">
    <source>
        <dbReference type="RefSeq" id="XP_031404169.1"/>
    </source>
</evidence>
<dbReference type="Gene3D" id="2.170.270.10">
    <property type="entry name" value="SET domain"/>
    <property type="match status" value="1"/>
</dbReference>
<dbReference type="RefSeq" id="XP_031404173.1">
    <property type="nucleotide sequence ID" value="XM_031548313.1"/>
</dbReference>
<keyword evidence="18" id="KW-1185">Reference proteome</keyword>
<evidence type="ECO:0000259" key="17">
    <source>
        <dbReference type="PROSITE" id="PS50868"/>
    </source>
</evidence>
<evidence type="ECO:0000313" key="26">
    <source>
        <dbReference type="RefSeq" id="XP_031404173.1"/>
    </source>
</evidence>
<dbReference type="InterPro" id="IPR003616">
    <property type="entry name" value="Post-SET_dom"/>
</dbReference>
<dbReference type="SUPFAM" id="SSF82199">
    <property type="entry name" value="SET domain"/>
    <property type="match status" value="1"/>
</dbReference>
<name>A0A6P8E2K4_PUNGR</name>
<evidence type="ECO:0000313" key="24">
    <source>
        <dbReference type="RefSeq" id="XP_031404171.1"/>
    </source>
</evidence>
<feature type="compositionally biased region" description="Low complexity" evidence="14">
    <location>
        <begin position="394"/>
        <end position="409"/>
    </location>
</feature>
<evidence type="ECO:0000259" key="16">
    <source>
        <dbReference type="PROSITE" id="PS50829"/>
    </source>
</evidence>
<evidence type="ECO:0000256" key="5">
    <source>
        <dbReference type="ARBA" id="ARBA00022691"/>
    </source>
</evidence>
<reference evidence="18" key="1">
    <citation type="journal article" date="2020" name="Plant Biotechnol. J.">
        <title>The pomegranate (Punica granatum L.) draft genome dissects genetic divergence between soft- and hard-seeded cultivars.</title>
        <authorList>
            <person name="Luo X."/>
            <person name="Li H."/>
            <person name="Wu Z."/>
            <person name="Yao W."/>
            <person name="Zhao P."/>
            <person name="Cao D."/>
            <person name="Yu H."/>
            <person name="Li K."/>
            <person name="Poudel K."/>
            <person name="Zhao D."/>
            <person name="Zhang F."/>
            <person name="Xia X."/>
            <person name="Chen L."/>
            <person name="Wang Q."/>
            <person name="Jing D."/>
            <person name="Cao S."/>
        </authorList>
    </citation>
    <scope>NUCLEOTIDE SEQUENCE [LARGE SCALE GENOMIC DNA]</scope>
</reference>
<dbReference type="RefSeq" id="XP_031404171.1">
    <property type="nucleotide sequence ID" value="XM_031548311.1"/>
</dbReference>
<evidence type="ECO:0000313" key="21">
    <source>
        <dbReference type="RefSeq" id="XP_031404167.1"/>
    </source>
</evidence>
<evidence type="ECO:0000313" key="18">
    <source>
        <dbReference type="Proteomes" id="UP000515151"/>
    </source>
</evidence>
<evidence type="ECO:0000256" key="12">
    <source>
        <dbReference type="ARBA" id="ARBA00047583"/>
    </source>
</evidence>
<dbReference type="InterPro" id="IPR044570">
    <property type="entry name" value="Set1-like"/>
</dbReference>
<dbReference type="SMART" id="SM00317">
    <property type="entry name" value="SET"/>
    <property type="match status" value="1"/>
</dbReference>
<feature type="region of interest" description="Disordered" evidence="14">
    <location>
        <begin position="734"/>
        <end position="760"/>
    </location>
</feature>
<dbReference type="InterPro" id="IPR037841">
    <property type="entry name" value="SET_SETD1A/B"/>
</dbReference>
<dbReference type="RefSeq" id="XP_031404177.1">
    <property type="nucleotide sequence ID" value="XM_031548317.1"/>
</dbReference>
<evidence type="ECO:0000313" key="28">
    <source>
        <dbReference type="RefSeq" id="XP_031404175.1"/>
    </source>
</evidence>
<dbReference type="GO" id="GO:0140999">
    <property type="term" value="F:histone H3K4 trimethyltransferase activity"/>
    <property type="evidence" value="ECO:0007669"/>
    <property type="project" value="UniProtKB-EC"/>
</dbReference>
<evidence type="ECO:0000256" key="4">
    <source>
        <dbReference type="ARBA" id="ARBA00022679"/>
    </source>
</evidence>
<proteinExistence type="predicted"/>
<feature type="domain" description="SET" evidence="15">
    <location>
        <begin position="1139"/>
        <end position="1256"/>
    </location>
</feature>
<evidence type="ECO:0000256" key="13">
    <source>
        <dbReference type="ARBA" id="ARBA00049129"/>
    </source>
</evidence>
<comment type="subcellular location">
    <subcellularLocation>
        <location evidence="1">Nucleus</location>
    </subcellularLocation>
</comment>
<dbReference type="PROSITE" id="PS50829">
    <property type="entry name" value="GYF"/>
    <property type="match status" value="1"/>
</dbReference>
<dbReference type="PANTHER" id="PTHR45814:SF2">
    <property type="entry name" value="HISTONE-LYSINE N-METHYLTRANSFERASE SETD1"/>
    <property type="match status" value="1"/>
</dbReference>
<sequence length="1278" mass="142016">MVSSSGYLDETYGRGFLRRRAKVEEMRAAFEVCIGNYGDFAYPNQHKTETCSTSHECSDSGPLMSCCCNIEERMGPTSISDATCQSNGNGDATEPCTTAGSLYQDKSYSGHPQVSFVSGWMYINEQGQMCGPYLQQQLYEGLSSGFLPDELPVYPINNGSYLNPVPLKYFKQFPDHVATGFVYLSTTTLCTTMPANSTIYPSTESRLHTESHSFAPNQSSQAASQAGPNYSAYNHQVGASYGAAGQMAFSQLDKGEACWLFEDDHGKKQGPHSLWEIYSWHCYGYLRDTIMIYHSENKFGAFSLLSVINEWRRDDTAANASCNVSRTSDGFVSEISEVVSCQLHGGIMKAARKVLLDEIISNLMTEAASSRRAQRHLKPESAAQTSGICNLDVSQPEASSQSKSSTESEFVMGTSKKDTNDAPKNAAPVQALAVTKTIGSIDSYWASYSAVCRMLYEFCMQVTWNAVFYDVIADYSTSWRSQKIWSGQANFMPLSSRCKAKRVESSLVLPSAFPEGSPEKNRASSLNVTSDAMNHIHESVEEELYMSAEASLADYVKSFVREEVDKVVRFLNSDLLNEINSESWCADSGHIHNSSNLPNDSGADPNKSQVAETAEDTSQTTTETMELVRHSATKLSGSNILATAFKKLYRGIGDVLVDEVNDEPPPPGLEDCNKTFSQPSKCKFRPLRSDERIPKIGAYVAMALCRQRLHDDVLKEWASLFLNDSLHQFVRSRRSLKNKDSSPTANSKHGASSAVPMSQGCSKDDCTVRSCDGHANAAQVTYFRKKKNEKRKSSSPQCIPSASKIQNLRLEKLKRLESSKDLSEPTNVKTAVSVSKKRKLTKPNIKSPVSDKSRQTVMARVSPDSNISRKSSIGQKVRRASERVQNGEALEDDVKPKRPKLLKGKARLSTTENQVVRNEDLQDAVRPKSAKFSKAKADISNVEKQDDGDEVIDDDVRPKRAKLLKAKVEKKVLRANRDGVDFQKESSGGISKKIVKSAKMAKQKKGVQETLRSSVSEDVSVSTSFSKKSVRKKVVPKKPMSIKFKTSMACPKSDGCARSSIDGWEWHKWSMTASPLERARARGINYIQSNHSGSKSNSFQLPNNKGISARTNRVKMRNLMAAVEGADLLKSSQLKARKKHLRFQRSKIHDWGLVAQEPIEAEDFVIEYVGELIRPRISDIRELQYEKMGIGSSYLFRLDDGYVVDATKRGGIARFINHSCEPNCYTKIISVDGQKKIFIYAKRHIAVGEEITYNYKFPLEDKKIPCNCGSKKCRRSLN</sequence>
<comment type="catalytic activity">
    <reaction evidence="13">
        <text>N(6),N(6)-dimethyl-L-lysyl(4)-[histone H3] + S-adenosyl-L-methionine = N(6),N(6),N(6)-trimethyl-L-lysyl(4)-[histone H3] + S-adenosyl-L-homocysteine + H(+)</text>
        <dbReference type="Rhea" id="RHEA:60272"/>
        <dbReference type="Rhea" id="RHEA-COMP:15537"/>
        <dbReference type="Rhea" id="RHEA-COMP:15540"/>
        <dbReference type="ChEBI" id="CHEBI:15378"/>
        <dbReference type="ChEBI" id="CHEBI:57856"/>
        <dbReference type="ChEBI" id="CHEBI:59789"/>
        <dbReference type="ChEBI" id="CHEBI:61961"/>
        <dbReference type="ChEBI" id="CHEBI:61976"/>
    </reaction>
</comment>
<dbReference type="Pfam" id="PF00856">
    <property type="entry name" value="SET"/>
    <property type="match status" value="1"/>
</dbReference>
<dbReference type="CDD" id="cd19169">
    <property type="entry name" value="SET_SETD1"/>
    <property type="match status" value="1"/>
</dbReference>
<evidence type="ECO:0000256" key="7">
    <source>
        <dbReference type="ARBA" id="ARBA00022884"/>
    </source>
</evidence>
<dbReference type="RefSeq" id="XP_031404166.1">
    <property type="nucleotide sequence ID" value="XM_031548306.1"/>
</dbReference>
<dbReference type="RefSeq" id="XP_031404165.1">
    <property type="nucleotide sequence ID" value="XM_031548305.1"/>
</dbReference>
<accession>A0A6P8E2K4</accession>
<dbReference type="SUPFAM" id="SSF55277">
    <property type="entry name" value="GYF domain"/>
    <property type="match status" value="2"/>
</dbReference>
<evidence type="ECO:0000256" key="11">
    <source>
        <dbReference type="ARBA" id="ARBA00047571"/>
    </source>
</evidence>
<evidence type="ECO:0000313" key="19">
    <source>
        <dbReference type="RefSeq" id="XP_031404165.1"/>
    </source>
</evidence>
<feature type="region of interest" description="Disordered" evidence="14">
    <location>
        <begin position="393"/>
        <end position="423"/>
    </location>
</feature>
<feature type="compositionally biased region" description="Polar residues" evidence="14">
    <location>
        <begin position="863"/>
        <end position="874"/>
    </location>
</feature>
<keyword evidence="4" id="KW-0808">Transferase</keyword>
<dbReference type="InterPro" id="IPR003169">
    <property type="entry name" value="GYF"/>
</dbReference>
<evidence type="ECO:0000256" key="2">
    <source>
        <dbReference type="ARBA" id="ARBA00012182"/>
    </source>
</evidence>
<evidence type="ECO:0000259" key="15">
    <source>
        <dbReference type="PROSITE" id="PS50280"/>
    </source>
</evidence>
<dbReference type="Gene3D" id="3.30.1490.40">
    <property type="match status" value="2"/>
</dbReference>
<dbReference type="OrthoDB" id="308383at2759"/>
<feature type="compositionally biased region" description="Polar residues" evidence="14">
    <location>
        <begin position="824"/>
        <end position="833"/>
    </location>
</feature>
<dbReference type="InterPro" id="IPR035445">
    <property type="entry name" value="GYF-like_dom_sf"/>
</dbReference>
<dbReference type="GO" id="GO:0003723">
    <property type="term" value="F:RNA binding"/>
    <property type="evidence" value="ECO:0007669"/>
    <property type="project" value="UniProtKB-KW"/>
</dbReference>
<dbReference type="PROSITE" id="PS50868">
    <property type="entry name" value="POST_SET"/>
    <property type="match status" value="1"/>
</dbReference>
<evidence type="ECO:0000256" key="1">
    <source>
        <dbReference type="ARBA" id="ARBA00004123"/>
    </source>
</evidence>
<protein>
    <recommendedName>
        <fullName evidence="2">[histone H3]-lysine(4) N-trimethyltransferase</fullName>
        <ecNumber evidence="2">2.1.1.354</ecNumber>
    </recommendedName>
</protein>
<keyword evidence="9" id="KW-0804">Transcription</keyword>
<dbReference type="RefSeq" id="XP_031404170.1">
    <property type="nucleotide sequence ID" value="XM_031548310.1"/>
</dbReference>
<dbReference type="RefSeq" id="XP_031404169.1">
    <property type="nucleotide sequence ID" value="XM_031548309.1"/>
</dbReference>
<gene>
    <name evidence="19 20 21 22 23 24 25 26 27 28 29 30 31" type="primary">LOC116213406</name>
</gene>
<dbReference type="RefSeq" id="XP_031404174.1">
    <property type="nucleotide sequence ID" value="XM_031548314.1"/>
</dbReference>
<keyword evidence="5" id="KW-0949">S-adenosyl-L-methionine</keyword>
<reference evidence="19 20" key="2">
    <citation type="submission" date="2025-04" db="UniProtKB">
        <authorList>
            <consortium name="RefSeq"/>
        </authorList>
    </citation>
    <scope>IDENTIFICATION</scope>
    <source>
        <tissue evidence="19 20">Leaf</tissue>
    </source>
</reference>
<keyword evidence="10" id="KW-0539">Nucleus</keyword>
<evidence type="ECO:0000256" key="6">
    <source>
        <dbReference type="ARBA" id="ARBA00022853"/>
    </source>
</evidence>
<evidence type="ECO:0000256" key="14">
    <source>
        <dbReference type="SAM" id="MobiDB-lite"/>
    </source>
</evidence>
<evidence type="ECO:0000256" key="8">
    <source>
        <dbReference type="ARBA" id="ARBA00023015"/>
    </source>
</evidence>
<feature type="domain" description="GYF" evidence="16">
    <location>
        <begin position="256"/>
        <end position="306"/>
    </location>
</feature>
<evidence type="ECO:0000313" key="27">
    <source>
        <dbReference type="RefSeq" id="XP_031404174.1"/>
    </source>
</evidence>
<comment type="catalytic activity">
    <reaction evidence="12">
        <text>N(6)-methyl-L-lysyl(4)-[histone H3] + S-adenosyl-L-methionine = N(6),N(6)-dimethyl-L-lysyl(4)-[histone H3] + S-adenosyl-L-homocysteine + H(+)</text>
        <dbReference type="Rhea" id="RHEA:60268"/>
        <dbReference type="Rhea" id="RHEA-COMP:15540"/>
        <dbReference type="Rhea" id="RHEA-COMP:15543"/>
        <dbReference type="ChEBI" id="CHEBI:15378"/>
        <dbReference type="ChEBI" id="CHEBI:57856"/>
        <dbReference type="ChEBI" id="CHEBI:59789"/>
        <dbReference type="ChEBI" id="CHEBI:61929"/>
        <dbReference type="ChEBI" id="CHEBI:61976"/>
    </reaction>
</comment>
<dbReference type="RefSeq" id="XP_031404176.1">
    <property type="nucleotide sequence ID" value="XM_031548316.1"/>
</dbReference>
<dbReference type="InterPro" id="IPR001214">
    <property type="entry name" value="SET_dom"/>
</dbReference>
<dbReference type="GO" id="GO:0032259">
    <property type="term" value="P:methylation"/>
    <property type="evidence" value="ECO:0007669"/>
    <property type="project" value="UniProtKB-KW"/>
</dbReference>
<dbReference type="GeneID" id="116213406"/>
<feature type="compositionally biased region" description="Polar residues" evidence="14">
    <location>
        <begin position="741"/>
        <end position="760"/>
    </location>
</feature>
<evidence type="ECO:0000256" key="9">
    <source>
        <dbReference type="ARBA" id="ARBA00023163"/>
    </source>
</evidence>
<feature type="region of interest" description="Disordered" evidence="14">
    <location>
        <begin position="816"/>
        <end position="890"/>
    </location>
</feature>
<dbReference type="PANTHER" id="PTHR45814">
    <property type="entry name" value="HISTONE-LYSINE N-METHYLTRANSFERASE SETD1"/>
    <property type="match status" value="1"/>
</dbReference>
<feature type="region of interest" description="Disordered" evidence="14">
    <location>
        <begin position="782"/>
        <end position="803"/>
    </location>
</feature>
<evidence type="ECO:0000313" key="30">
    <source>
        <dbReference type="RefSeq" id="XP_031404177.1"/>
    </source>
</evidence>
<evidence type="ECO:0000313" key="31">
    <source>
        <dbReference type="RefSeq" id="XP_031404178.1"/>
    </source>
</evidence>
<feature type="region of interest" description="Disordered" evidence="14">
    <location>
        <begin position="593"/>
        <end position="621"/>
    </location>
</feature>
<dbReference type="PROSITE" id="PS50280">
    <property type="entry name" value="SET"/>
    <property type="match status" value="1"/>
</dbReference>
<dbReference type="RefSeq" id="XP_031404172.1">
    <property type="nucleotide sequence ID" value="XM_031548312.1"/>
</dbReference>
<evidence type="ECO:0000313" key="29">
    <source>
        <dbReference type="RefSeq" id="XP_031404176.1"/>
    </source>
</evidence>
<dbReference type="EC" id="2.1.1.354" evidence="2"/>
<keyword evidence="7" id="KW-0694">RNA-binding</keyword>
<comment type="catalytic activity">
    <reaction evidence="11">
        <text>L-lysyl(4)-[histone H3] + 3 S-adenosyl-L-methionine = N(6),N(6),N(6)-trimethyl-L-lysyl(4)-[histone H3] + 3 S-adenosyl-L-homocysteine + 3 H(+)</text>
        <dbReference type="Rhea" id="RHEA:60260"/>
        <dbReference type="Rhea" id="RHEA-COMP:15537"/>
        <dbReference type="Rhea" id="RHEA-COMP:15547"/>
        <dbReference type="ChEBI" id="CHEBI:15378"/>
        <dbReference type="ChEBI" id="CHEBI:29969"/>
        <dbReference type="ChEBI" id="CHEBI:57856"/>
        <dbReference type="ChEBI" id="CHEBI:59789"/>
        <dbReference type="ChEBI" id="CHEBI:61961"/>
        <dbReference type="EC" id="2.1.1.354"/>
    </reaction>
</comment>
<dbReference type="RefSeq" id="XP_031404178.1">
    <property type="nucleotide sequence ID" value="XM_031548318.1"/>
</dbReference>
<dbReference type="RefSeq" id="XP_031404167.1">
    <property type="nucleotide sequence ID" value="XM_031548307.1"/>
</dbReference>
<keyword evidence="3" id="KW-0489">Methyltransferase</keyword>
<dbReference type="Proteomes" id="UP000515151">
    <property type="component" value="Chromosome 7"/>
</dbReference>
<keyword evidence="8" id="KW-0805">Transcription regulation</keyword>
<evidence type="ECO:0000313" key="23">
    <source>
        <dbReference type="RefSeq" id="XP_031404170.1"/>
    </source>
</evidence>